<sequence length="453" mass="51422">MYPYGAQPKMQNLIWQDRRDRNIPVQERQQQQGDKWWNKIKKKTATETPDPAPARVFSMDKGMLGGRSILNIQERPKEHQLFNLENLDEGPIRPQLNLGDISSQFSRSPLDSNSQAESGKSDLASAAPEEIITPLKEPDDSSTDLYQIPLVNPTIQTVITNQAEFKTVSETEIIKPPSPFMDQSRRRPPPVPNAVLRPQSFILKNNYEYISVGKQRGNFVKDAVSLFEKNSRSPSPTGQRKMEPEMPAQHMIEPVVQDKVGPPLIDYINIKIPNKAANTRQRSRGPSRTPSDLDLSRQITPTEIGDISKEFTGYKNRLSKSYDLPAPEKMEVSFSRDPSFSDAGSLDSRLDSLEPQAKERKASVLRGFINATRSKINLDSKLDREKSNTDPLRKKLRRSSSAKAVKSEIRMDTNTDFIRKNSTSSKFGKKRKPSHLELQQGFNMKGFDNFMMY</sequence>
<evidence type="ECO:0000313" key="3">
    <source>
        <dbReference type="Proteomes" id="UP001165289"/>
    </source>
</evidence>
<feature type="compositionally biased region" description="Polar residues" evidence="1">
    <location>
        <begin position="100"/>
        <end position="118"/>
    </location>
</feature>
<reference evidence="2 3" key="1">
    <citation type="journal article" date="2023" name="BMC Biol.">
        <title>The compact genome of the sponge Oopsacas minuta (Hexactinellida) is lacking key metazoan core genes.</title>
        <authorList>
            <person name="Santini S."/>
            <person name="Schenkelaars Q."/>
            <person name="Jourda C."/>
            <person name="Duchesne M."/>
            <person name="Belahbib H."/>
            <person name="Rocher C."/>
            <person name="Selva M."/>
            <person name="Riesgo A."/>
            <person name="Vervoort M."/>
            <person name="Leys S.P."/>
            <person name="Kodjabachian L."/>
            <person name="Le Bivic A."/>
            <person name="Borchiellini C."/>
            <person name="Claverie J.M."/>
            <person name="Renard E."/>
        </authorList>
    </citation>
    <scope>NUCLEOTIDE SEQUENCE [LARGE SCALE GENOMIC DNA]</scope>
    <source>
        <strain evidence="2">SPO-2</strain>
    </source>
</reference>
<accession>A0AAV7JVC4</accession>
<name>A0AAV7JVC4_9METZ</name>
<feature type="region of interest" description="Disordered" evidence="1">
    <location>
        <begin position="95"/>
        <end position="126"/>
    </location>
</feature>
<evidence type="ECO:0000313" key="2">
    <source>
        <dbReference type="EMBL" id="KAI6652859.1"/>
    </source>
</evidence>
<protein>
    <submittedName>
        <fullName evidence="2">Uncharacterized protein</fullName>
    </submittedName>
</protein>
<feature type="compositionally biased region" description="Polar residues" evidence="1">
    <location>
        <begin position="276"/>
        <end position="290"/>
    </location>
</feature>
<comment type="caution">
    <text evidence="2">The sequence shown here is derived from an EMBL/GenBank/DDBJ whole genome shotgun (WGS) entry which is preliminary data.</text>
</comment>
<keyword evidence="3" id="KW-1185">Reference proteome</keyword>
<dbReference type="EMBL" id="JAKMXF010000297">
    <property type="protein sequence ID" value="KAI6652859.1"/>
    <property type="molecule type" value="Genomic_DNA"/>
</dbReference>
<dbReference type="AlphaFoldDB" id="A0AAV7JVC4"/>
<gene>
    <name evidence="2" type="ORF">LOD99_4245</name>
</gene>
<proteinExistence type="predicted"/>
<organism evidence="2 3">
    <name type="scientific">Oopsacas minuta</name>
    <dbReference type="NCBI Taxonomy" id="111878"/>
    <lineage>
        <taxon>Eukaryota</taxon>
        <taxon>Metazoa</taxon>
        <taxon>Porifera</taxon>
        <taxon>Hexactinellida</taxon>
        <taxon>Hexasterophora</taxon>
        <taxon>Lyssacinosida</taxon>
        <taxon>Leucopsacidae</taxon>
        <taxon>Oopsacas</taxon>
    </lineage>
</organism>
<dbReference type="Proteomes" id="UP001165289">
    <property type="component" value="Unassembled WGS sequence"/>
</dbReference>
<evidence type="ECO:0000256" key="1">
    <source>
        <dbReference type="SAM" id="MobiDB-lite"/>
    </source>
</evidence>
<feature type="region of interest" description="Disordered" evidence="1">
    <location>
        <begin position="276"/>
        <end position="295"/>
    </location>
</feature>